<dbReference type="PANTHER" id="PTHR42827">
    <property type="entry name" value="IRON-SULFUR CLUSTER-BINDING PROTEIN-RELATED"/>
    <property type="match status" value="1"/>
</dbReference>
<dbReference type="OrthoDB" id="9784571at2"/>
<comment type="caution">
    <text evidence="1">The sequence shown here is derived from an EMBL/GenBank/DDBJ whole genome shotgun (WGS) entry which is preliminary data.</text>
</comment>
<sequence length="251" mass="29187">MKNIVESMIKSFVKEYEKNTYTKWEEPIFAYGDSKDPLFESLKTIVGPNHKVPQDFLVDAKTVISYFIPFKRHMVKTNEGNRLSSYEWAKAYVETNELIYEINKMISKRLKKYKYEAILLPNTLNFDEENLISDWSQRHVAYICGLGKFGLHNLLITQKGCCGRIGTIITNLNIEKTNREDGEYCLYRHNGSCKVCVKKCVNDALGEEVFYRHKCHEICLENIEYHRNIGYTDICGKCSTMVPCSFNIPVK</sequence>
<protein>
    <submittedName>
        <fullName evidence="1">(Fe-S)-binding protein</fullName>
    </submittedName>
</protein>
<dbReference type="RefSeq" id="WP_095134061.1">
    <property type="nucleotide sequence ID" value="NZ_NIBG01000010.1"/>
</dbReference>
<dbReference type="EMBL" id="NIBG01000010">
    <property type="protein sequence ID" value="PAB58995.1"/>
    <property type="molecule type" value="Genomic_DNA"/>
</dbReference>
<name>A0A267MJF2_9FIRM</name>
<evidence type="ECO:0000313" key="2">
    <source>
        <dbReference type="Proteomes" id="UP000216024"/>
    </source>
</evidence>
<gene>
    <name evidence="1" type="ORF">CCE28_12490</name>
</gene>
<reference evidence="1 2" key="1">
    <citation type="submission" date="2017-06" db="EMBL/GenBank/DDBJ databases">
        <title>Draft genome sequence of anaerobic fermentative bacterium Anaeromicrobium sediminis DY2726D isolated from West Pacific Ocean sediments.</title>
        <authorList>
            <person name="Zeng X."/>
        </authorList>
    </citation>
    <scope>NUCLEOTIDE SEQUENCE [LARGE SCALE GENOMIC DNA]</scope>
    <source>
        <strain evidence="1 2">DY2726D</strain>
    </source>
</reference>
<dbReference type="AlphaFoldDB" id="A0A267MJF2"/>
<accession>A0A267MJF2</accession>
<dbReference type="PANTHER" id="PTHR42827:SF1">
    <property type="entry name" value="IRON-SULFUR CLUSTER-BINDING PROTEIN"/>
    <property type="match status" value="1"/>
</dbReference>
<organism evidence="1 2">
    <name type="scientific">Anaeromicrobium sediminis</name>
    <dbReference type="NCBI Taxonomy" id="1478221"/>
    <lineage>
        <taxon>Bacteria</taxon>
        <taxon>Bacillati</taxon>
        <taxon>Bacillota</taxon>
        <taxon>Clostridia</taxon>
        <taxon>Peptostreptococcales</taxon>
        <taxon>Thermotaleaceae</taxon>
        <taxon>Anaeromicrobium</taxon>
    </lineage>
</organism>
<dbReference type="Proteomes" id="UP000216024">
    <property type="component" value="Unassembled WGS sequence"/>
</dbReference>
<proteinExistence type="predicted"/>
<keyword evidence="2" id="KW-1185">Reference proteome</keyword>
<evidence type="ECO:0000313" key="1">
    <source>
        <dbReference type="EMBL" id="PAB58995.1"/>
    </source>
</evidence>